<keyword evidence="5" id="KW-0963">Cytoplasm</keyword>
<gene>
    <name evidence="17" type="ORF">F5Z01DRAFT_615168</name>
</gene>
<dbReference type="GO" id="GO:0005737">
    <property type="term" value="C:cytoplasm"/>
    <property type="evidence" value="ECO:0007669"/>
    <property type="project" value="UniProtKB-SubCell"/>
</dbReference>
<dbReference type="InterPro" id="IPR013083">
    <property type="entry name" value="Znf_RING/FYVE/PHD"/>
</dbReference>
<evidence type="ECO:0000259" key="15">
    <source>
        <dbReference type="PROSITE" id="PS51925"/>
    </source>
</evidence>
<proteinExistence type="inferred from homology"/>
<reference evidence="17" key="1">
    <citation type="journal article" date="2021" name="IMA Fungus">
        <title>Genomic characterization of three marine fungi, including Emericellopsis atlantica sp. nov. with signatures of a generalist lifestyle and marine biomass degradation.</title>
        <authorList>
            <person name="Hagestad O.C."/>
            <person name="Hou L."/>
            <person name="Andersen J.H."/>
            <person name="Hansen E.H."/>
            <person name="Altermark B."/>
            <person name="Li C."/>
            <person name="Kuhnert E."/>
            <person name="Cox R.J."/>
            <person name="Crous P.W."/>
            <person name="Spatafora J.W."/>
            <person name="Lail K."/>
            <person name="Amirebrahimi M."/>
            <person name="Lipzen A."/>
            <person name="Pangilinan J."/>
            <person name="Andreopoulos W."/>
            <person name="Hayes R.D."/>
            <person name="Ng V."/>
            <person name="Grigoriev I.V."/>
            <person name="Jackson S.A."/>
            <person name="Sutton T.D.S."/>
            <person name="Dobson A.D.W."/>
            <person name="Rama T."/>
        </authorList>
    </citation>
    <scope>NUCLEOTIDE SEQUENCE</scope>
    <source>
        <strain evidence="17">TS7</strain>
    </source>
</reference>
<evidence type="ECO:0000256" key="5">
    <source>
        <dbReference type="ARBA" id="ARBA00022490"/>
    </source>
</evidence>
<dbReference type="Gene3D" id="1.10.10.60">
    <property type="entry name" value="Homeodomain-like"/>
    <property type="match status" value="1"/>
</dbReference>
<evidence type="ECO:0000256" key="1">
    <source>
        <dbReference type="ARBA" id="ARBA00000900"/>
    </source>
</evidence>
<dbReference type="EMBL" id="MU251243">
    <property type="protein sequence ID" value="KAG9258486.1"/>
    <property type="molecule type" value="Genomic_DNA"/>
</dbReference>
<comment type="subcellular location">
    <subcellularLocation>
        <location evidence="2">Cytoplasm</location>
    </subcellularLocation>
</comment>
<evidence type="ECO:0000256" key="6">
    <source>
        <dbReference type="ARBA" id="ARBA00022553"/>
    </source>
</evidence>
<dbReference type="Pfam" id="PF25447">
    <property type="entry name" value="RING_ZNF598"/>
    <property type="match status" value="1"/>
</dbReference>
<feature type="compositionally biased region" description="Polar residues" evidence="13">
    <location>
        <begin position="328"/>
        <end position="348"/>
    </location>
</feature>
<dbReference type="Proteomes" id="UP000887229">
    <property type="component" value="Unassembled WGS sequence"/>
</dbReference>
<feature type="compositionally biased region" description="Basic residues" evidence="13">
    <location>
        <begin position="132"/>
        <end position="145"/>
    </location>
</feature>
<evidence type="ECO:0000256" key="7">
    <source>
        <dbReference type="ARBA" id="ARBA00022679"/>
    </source>
</evidence>
<dbReference type="InterPro" id="IPR003121">
    <property type="entry name" value="SWIB_MDM2_domain"/>
</dbReference>
<dbReference type="InterPro" id="IPR013087">
    <property type="entry name" value="Znf_C2H2_type"/>
</dbReference>
<feature type="region of interest" description="Disordered" evidence="13">
    <location>
        <begin position="254"/>
        <end position="301"/>
    </location>
</feature>
<dbReference type="InterPro" id="IPR019835">
    <property type="entry name" value="SWIB_domain"/>
</dbReference>
<evidence type="ECO:0000256" key="3">
    <source>
        <dbReference type="ARBA" id="ARBA00004906"/>
    </source>
</evidence>
<dbReference type="PROSITE" id="PS51998">
    <property type="entry name" value="DEK_C"/>
    <property type="match status" value="1"/>
</dbReference>
<feature type="region of interest" description="Disordered" evidence="13">
    <location>
        <begin position="909"/>
        <end position="1096"/>
    </location>
</feature>
<feature type="non-terminal residue" evidence="17">
    <location>
        <position position="1"/>
    </location>
</feature>
<dbReference type="Pfam" id="PF23230">
    <property type="entry name" value="zf-C2H2_13"/>
    <property type="match status" value="1"/>
</dbReference>
<dbReference type="InterPro" id="IPR057634">
    <property type="entry name" value="PAH_ZNF598/HEL2"/>
</dbReference>
<dbReference type="SMART" id="SM00355">
    <property type="entry name" value="ZnF_C2H2"/>
    <property type="match status" value="4"/>
</dbReference>
<sequence length="1096" mass="118230">VSTEENERYTSIIDDILAKADLETISRKKIRQGLQDALGGLDLSEQKDAIKALIEARFDAVSNVTPEPAPSPKKRSNGATSESPASPEPPRKKAKRSESAEDADARLAAQLQEQENSLARGRSTRGGTDKKTKPKKAAARKKKSSNKISTNDDSEIEGSDGEPKKKRKAGGGFQKPFNLSPALADIVGESQLARPAVVKGLWAHIKSNDLQDPNDKRSIVCDAKLYAVFKQAKVNMFSMNKELGKHLYPVEEPPAQARAESSGVDSDAVQWPSSVPWNAVSPPRAGGDNFQKRPEPPRPFYDHHLLRVPACQRDTCNPIVPTTPAMEASSTGANGSAAQAPNPSTGSKQGRGGRGRGGRSRGRGGGGPNRRQQPAPEAQEQPANPSAQALAAVARPKVAVQEDNVPDDAELCFICANVVSHHSIAPCNHTTCHICGLRMRALYKDKNCAHCRTPAPFVIFAQDATKRFEEFTDADMSTVDENIGIKYANEDIVGDTVLLLRYNCPDPDCDFAGLGWPDLHRHVRSAHRKRMCDLCTRNKRVFTHEHELFADKELEKHMRRGDDKPGAADQTGFKGHPLCGFCGERFYDDDKLYEHCRMKHERCFLCDRRDARHPHYYQDYNALEAHFKKDHYLCADRECQEKKFVVFDTEMDLQAHQLAEHGGKASGREARTVDISGFDIRSSFQPERRGGREGGRERGRGREGRGRGRDQNADVAPATTPQALRRDEIAFQRQMAIHSAQSVSNRTFGGQLSAGGPASSTTPSGSRGNSQSTTPRPQATNIDPMDTHTPIDPANMTSADRARLVRHGAVIERAANLLGNDAQKMATFRDSVSSYRKNKLTAPQLVDAFFGLFADTASSALGTLVKEVADLFEDSSKSSALKAAWQDWRAINEDYPSLPGLSGMHGATGWANAASANPSQPGGAPAQKHSNRVLKLKNSTRLGGPSPVPGVSPPGWTPRHSSSKPAASSSSSSAFPSLPSAGPSRASASSSWTPAGSVSSQPAARAAPESTTLPRRPAPRAAAGGDNFPALPAAPKPTTTIWGYGTGRGIRRETPGETGFSWTGGSGSASPATEEAPENTGGKKGKKGKKVLVQWG</sequence>
<dbReference type="SUPFAM" id="SSF109715">
    <property type="entry name" value="DEK C-terminal domain"/>
    <property type="match status" value="1"/>
</dbReference>
<dbReference type="PROSITE" id="PS50089">
    <property type="entry name" value="ZF_RING_2"/>
    <property type="match status" value="1"/>
</dbReference>
<evidence type="ECO:0000256" key="12">
    <source>
        <dbReference type="PROSITE-ProRule" id="PRU00175"/>
    </source>
</evidence>
<dbReference type="InterPro" id="IPR001841">
    <property type="entry name" value="Znf_RING"/>
</dbReference>
<feature type="region of interest" description="Disordered" evidence="13">
    <location>
        <begin position="61"/>
        <end position="176"/>
    </location>
</feature>
<feature type="compositionally biased region" description="Low complexity" evidence="13">
    <location>
        <begin position="963"/>
        <end position="995"/>
    </location>
</feature>
<feature type="compositionally biased region" description="Basic residues" evidence="13">
    <location>
        <begin position="351"/>
        <end position="362"/>
    </location>
</feature>
<feature type="compositionally biased region" description="Low complexity" evidence="13">
    <location>
        <begin position="754"/>
        <end position="766"/>
    </location>
</feature>
<dbReference type="InterPro" id="IPR056437">
    <property type="entry name" value="Znf-C2H2_ZNF598/HEL2"/>
</dbReference>
<keyword evidence="10" id="KW-0862">Zinc</keyword>
<dbReference type="Gene3D" id="3.30.40.10">
    <property type="entry name" value="Zinc/RING finger domain, C3HC4 (zinc finger)"/>
    <property type="match status" value="1"/>
</dbReference>
<comment type="similarity">
    <text evidence="11">Belongs to the ZNF598/HEL2 family.</text>
</comment>
<dbReference type="InterPro" id="IPR014876">
    <property type="entry name" value="DEK_C"/>
</dbReference>
<evidence type="ECO:0000313" key="18">
    <source>
        <dbReference type="Proteomes" id="UP000887229"/>
    </source>
</evidence>
<dbReference type="EC" id="2.3.2.27" evidence="4"/>
<dbReference type="GO" id="GO:0061630">
    <property type="term" value="F:ubiquitin protein ligase activity"/>
    <property type="evidence" value="ECO:0007669"/>
    <property type="project" value="UniProtKB-EC"/>
</dbReference>
<dbReference type="Gene3D" id="1.10.245.10">
    <property type="entry name" value="SWIB/MDM2 domain"/>
    <property type="match status" value="1"/>
</dbReference>
<dbReference type="OrthoDB" id="3838338at2759"/>
<dbReference type="GO" id="GO:0008270">
    <property type="term" value="F:zinc ion binding"/>
    <property type="evidence" value="ECO:0007669"/>
    <property type="project" value="UniProtKB-KW"/>
</dbReference>
<evidence type="ECO:0000313" key="17">
    <source>
        <dbReference type="EMBL" id="KAG9258486.1"/>
    </source>
</evidence>
<evidence type="ECO:0000256" key="8">
    <source>
        <dbReference type="ARBA" id="ARBA00022723"/>
    </source>
</evidence>
<feature type="region of interest" description="Disordered" evidence="13">
    <location>
        <begin position="659"/>
        <end position="724"/>
    </location>
</feature>
<feature type="compositionally biased region" description="Basic and acidic residues" evidence="13">
    <location>
        <begin position="290"/>
        <end position="301"/>
    </location>
</feature>
<dbReference type="GO" id="GO:0016567">
    <property type="term" value="P:protein ubiquitination"/>
    <property type="evidence" value="ECO:0007669"/>
    <property type="project" value="TreeGrafter"/>
</dbReference>
<dbReference type="Pfam" id="PF08766">
    <property type="entry name" value="DEK_C"/>
    <property type="match status" value="1"/>
</dbReference>
<dbReference type="CDD" id="cd16615">
    <property type="entry name" value="RING-HC_ZNF598"/>
    <property type="match status" value="1"/>
</dbReference>
<dbReference type="GO" id="GO:0043022">
    <property type="term" value="F:ribosome binding"/>
    <property type="evidence" value="ECO:0007669"/>
    <property type="project" value="TreeGrafter"/>
</dbReference>
<dbReference type="InterPro" id="IPR036885">
    <property type="entry name" value="SWIB_MDM2_dom_sf"/>
</dbReference>
<evidence type="ECO:0000259" key="16">
    <source>
        <dbReference type="PROSITE" id="PS51998"/>
    </source>
</evidence>
<keyword evidence="6" id="KW-0597">Phosphoprotein</keyword>
<dbReference type="InterPro" id="IPR041888">
    <property type="entry name" value="RING-HC_ZNF598/HEL2"/>
</dbReference>
<evidence type="ECO:0000256" key="9">
    <source>
        <dbReference type="ARBA" id="ARBA00022771"/>
    </source>
</evidence>
<feature type="compositionally biased region" description="Basic and acidic residues" evidence="13">
    <location>
        <begin position="659"/>
        <end position="672"/>
    </location>
</feature>
<feature type="domain" description="DM2" evidence="15">
    <location>
        <begin position="172"/>
        <end position="249"/>
    </location>
</feature>
<dbReference type="PANTHER" id="PTHR22938:SF0">
    <property type="entry name" value="E3 UBIQUITIN-PROTEIN LIGASE ZNF598"/>
    <property type="match status" value="1"/>
</dbReference>
<evidence type="ECO:0000256" key="10">
    <source>
        <dbReference type="ARBA" id="ARBA00022833"/>
    </source>
</evidence>
<dbReference type="AlphaFoldDB" id="A0A9P7ZVB3"/>
<dbReference type="InterPro" id="IPR044288">
    <property type="entry name" value="ZNF598/HEL2"/>
</dbReference>
<evidence type="ECO:0000256" key="11">
    <source>
        <dbReference type="ARBA" id="ARBA00035113"/>
    </source>
</evidence>
<feature type="region of interest" description="Disordered" evidence="13">
    <location>
        <begin position="746"/>
        <end position="795"/>
    </location>
</feature>
<name>A0A9P7ZVB3_9HYPO</name>
<dbReference type="SUPFAM" id="SSF47592">
    <property type="entry name" value="SWIB/MDM2 domain"/>
    <property type="match status" value="1"/>
</dbReference>
<keyword evidence="8" id="KW-0479">Metal-binding</keyword>
<accession>A0A9P7ZVB3</accession>
<evidence type="ECO:0000256" key="2">
    <source>
        <dbReference type="ARBA" id="ARBA00004496"/>
    </source>
</evidence>
<keyword evidence="7" id="KW-0808">Transferase</keyword>
<comment type="pathway">
    <text evidence="3">Protein modification; protein ubiquitination.</text>
</comment>
<keyword evidence="18" id="KW-1185">Reference proteome</keyword>
<dbReference type="PROSITE" id="PS00028">
    <property type="entry name" value="ZINC_FINGER_C2H2_1"/>
    <property type="match status" value="1"/>
</dbReference>
<feature type="compositionally biased region" description="Pro residues" evidence="13">
    <location>
        <begin position="946"/>
        <end position="956"/>
    </location>
</feature>
<comment type="catalytic activity">
    <reaction evidence="1">
        <text>S-ubiquitinyl-[E2 ubiquitin-conjugating enzyme]-L-cysteine + [acceptor protein]-L-lysine = [E2 ubiquitin-conjugating enzyme]-L-cysteine + N(6)-ubiquitinyl-[acceptor protein]-L-lysine.</text>
        <dbReference type="EC" id="2.3.2.27"/>
    </reaction>
</comment>
<feature type="compositionally biased region" description="Low complexity" evidence="13">
    <location>
        <begin position="369"/>
        <end position="389"/>
    </location>
</feature>
<evidence type="ECO:0000256" key="13">
    <source>
        <dbReference type="SAM" id="MobiDB-lite"/>
    </source>
</evidence>
<feature type="compositionally biased region" description="Basic and acidic residues" evidence="13">
    <location>
        <begin position="96"/>
        <end position="105"/>
    </location>
</feature>
<dbReference type="CDD" id="cd10567">
    <property type="entry name" value="SWIB-MDM2_like"/>
    <property type="match status" value="1"/>
</dbReference>
<evidence type="ECO:0000256" key="4">
    <source>
        <dbReference type="ARBA" id="ARBA00012483"/>
    </source>
</evidence>
<keyword evidence="9 12" id="KW-0863">Zinc-finger</keyword>
<dbReference type="GeneID" id="70291755"/>
<protein>
    <recommendedName>
        <fullName evidence="4">RING-type E3 ubiquitin transferase</fullName>
        <ecNumber evidence="4">2.3.2.27</ecNumber>
    </recommendedName>
</protein>
<dbReference type="Pfam" id="PF23202">
    <property type="entry name" value="PAH_ZNF598"/>
    <property type="match status" value="1"/>
</dbReference>
<feature type="region of interest" description="Disordered" evidence="13">
    <location>
        <begin position="319"/>
        <end position="390"/>
    </location>
</feature>
<comment type="caution">
    <text evidence="17">The sequence shown here is derived from an EMBL/GenBank/DDBJ whole genome shotgun (WGS) entry which is preliminary data.</text>
</comment>
<feature type="domain" description="DEK-C" evidence="16">
    <location>
        <begin position="3"/>
        <end position="59"/>
    </location>
</feature>
<organism evidence="17 18">
    <name type="scientific">Emericellopsis atlantica</name>
    <dbReference type="NCBI Taxonomy" id="2614577"/>
    <lineage>
        <taxon>Eukaryota</taxon>
        <taxon>Fungi</taxon>
        <taxon>Dikarya</taxon>
        <taxon>Ascomycota</taxon>
        <taxon>Pezizomycotina</taxon>
        <taxon>Sordariomycetes</taxon>
        <taxon>Hypocreomycetidae</taxon>
        <taxon>Hypocreales</taxon>
        <taxon>Bionectriaceae</taxon>
        <taxon>Emericellopsis</taxon>
    </lineage>
</organism>
<dbReference type="PANTHER" id="PTHR22938">
    <property type="entry name" value="ZINC FINGER PROTEIN 598"/>
    <property type="match status" value="1"/>
</dbReference>
<dbReference type="SUPFAM" id="SSF57850">
    <property type="entry name" value="RING/U-box"/>
    <property type="match status" value="1"/>
</dbReference>
<dbReference type="RefSeq" id="XP_046122410.1">
    <property type="nucleotide sequence ID" value="XM_046260852.1"/>
</dbReference>
<feature type="compositionally biased region" description="Low complexity" evidence="13">
    <location>
        <begin position="1019"/>
        <end position="1040"/>
    </location>
</feature>
<dbReference type="GO" id="GO:0072344">
    <property type="term" value="P:rescue of stalled ribosome"/>
    <property type="evidence" value="ECO:0007669"/>
    <property type="project" value="InterPro"/>
</dbReference>
<feature type="compositionally biased region" description="Basic and acidic residues" evidence="13">
    <location>
        <begin position="686"/>
        <end position="712"/>
    </location>
</feature>
<evidence type="ECO:0000259" key="14">
    <source>
        <dbReference type="PROSITE" id="PS50089"/>
    </source>
</evidence>
<dbReference type="PROSITE" id="PS51925">
    <property type="entry name" value="SWIB_MDM2"/>
    <property type="match status" value="1"/>
</dbReference>
<feature type="domain" description="RING-type" evidence="14">
    <location>
        <begin position="412"/>
        <end position="452"/>
    </location>
</feature>
<dbReference type="Pfam" id="PF02201">
    <property type="entry name" value="SWIB"/>
    <property type="match status" value="1"/>
</dbReference>
<dbReference type="SMART" id="SM00151">
    <property type="entry name" value="SWIB"/>
    <property type="match status" value="1"/>
</dbReference>
<feature type="compositionally biased region" description="Polar residues" evidence="13">
    <location>
        <begin position="767"/>
        <end position="781"/>
    </location>
</feature>